<dbReference type="PANTHER" id="PTHR22911">
    <property type="entry name" value="ACYL-MALONYL CONDENSING ENZYME-RELATED"/>
    <property type="match status" value="1"/>
</dbReference>
<evidence type="ECO:0000259" key="2">
    <source>
        <dbReference type="Pfam" id="PF00892"/>
    </source>
</evidence>
<protein>
    <submittedName>
        <fullName evidence="3">DMT family transporter</fullName>
    </submittedName>
</protein>
<accession>A0AAJ1U5F1</accession>
<name>A0AAJ1U5F1_9RHOB</name>
<feature type="transmembrane region" description="Helical" evidence="1">
    <location>
        <begin position="53"/>
        <end position="73"/>
    </location>
</feature>
<keyword evidence="1" id="KW-1133">Transmembrane helix</keyword>
<keyword evidence="4" id="KW-1185">Reference proteome</keyword>
<feature type="transmembrane region" description="Helical" evidence="1">
    <location>
        <begin position="142"/>
        <end position="160"/>
    </location>
</feature>
<feature type="transmembrane region" description="Helical" evidence="1">
    <location>
        <begin position="227"/>
        <end position="245"/>
    </location>
</feature>
<evidence type="ECO:0000256" key="1">
    <source>
        <dbReference type="SAM" id="Phobius"/>
    </source>
</evidence>
<dbReference type="EMBL" id="JANFFA010000001">
    <property type="protein sequence ID" value="MDQ2093470.1"/>
    <property type="molecule type" value="Genomic_DNA"/>
</dbReference>
<dbReference type="Pfam" id="PF00892">
    <property type="entry name" value="EamA"/>
    <property type="match status" value="1"/>
</dbReference>
<feature type="transmembrane region" description="Helical" evidence="1">
    <location>
        <begin position="166"/>
        <end position="187"/>
    </location>
</feature>
<comment type="caution">
    <text evidence="3">The sequence shown here is derived from an EMBL/GenBank/DDBJ whole genome shotgun (WGS) entry which is preliminary data.</text>
</comment>
<reference evidence="3" key="1">
    <citation type="submission" date="2022-07" db="EMBL/GenBank/DDBJ databases">
        <authorList>
            <person name="Otstavnykh N."/>
            <person name="Isaeva M."/>
            <person name="Bystritskaya E."/>
        </authorList>
    </citation>
    <scope>NUCLEOTIDE SEQUENCE</scope>
    <source>
        <strain evidence="3">10Alg 79</strain>
    </source>
</reference>
<feature type="transmembrane region" description="Helical" evidence="1">
    <location>
        <begin position="112"/>
        <end position="130"/>
    </location>
</feature>
<dbReference type="GO" id="GO:0016020">
    <property type="term" value="C:membrane"/>
    <property type="evidence" value="ECO:0007669"/>
    <property type="project" value="InterPro"/>
</dbReference>
<keyword evidence="1" id="KW-0472">Membrane</keyword>
<evidence type="ECO:0000313" key="4">
    <source>
        <dbReference type="Proteomes" id="UP001227162"/>
    </source>
</evidence>
<dbReference type="Proteomes" id="UP001227162">
    <property type="component" value="Unassembled WGS sequence"/>
</dbReference>
<proteinExistence type="predicted"/>
<sequence length="305" mass="31436">MAEQGVPGQPAQKVAPTYVEDRRLHGLIVTVLGVLFVVPDSLFVRLIDADALVIAFWRGLISGLLILAGLLLWQGLAPFRALVGAGRYGVIYMIAAGAAGVMFPLAVSLTSVANVVFIIAALPVFAAIYSRIFLGEGITRRMGLTMLAVGLGLAILAYGSGETEGAHWSGDLVALGVAAVFAGGLTAARKARHVSMVAALPAGFIGASMILWLFVDPFSVRVAQAPLVAAHGMFIALSSIGLALGPRDLPSAEVGLLILLESVLAPLLAWGVLGENPGIYALIGGAVVIVALGVSNLVALTRRSD</sequence>
<dbReference type="SUPFAM" id="SSF103481">
    <property type="entry name" value="Multidrug resistance efflux transporter EmrE"/>
    <property type="match status" value="2"/>
</dbReference>
<dbReference type="InterPro" id="IPR000620">
    <property type="entry name" value="EamA_dom"/>
</dbReference>
<feature type="transmembrane region" description="Helical" evidence="1">
    <location>
        <begin position="194"/>
        <end position="215"/>
    </location>
</feature>
<evidence type="ECO:0000313" key="3">
    <source>
        <dbReference type="EMBL" id="MDQ2093470.1"/>
    </source>
</evidence>
<organism evidence="3 4">
    <name type="scientific">Rhodalgimonas zhirmunskyi</name>
    <dbReference type="NCBI Taxonomy" id="2964767"/>
    <lineage>
        <taxon>Bacteria</taxon>
        <taxon>Pseudomonadati</taxon>
        <taxon>Pseudomonadota</taxon>
        <taxon>Alphaproteobacteria</taxon>
        <taxon>Rhodobacterales</taxon>
        <taxon>Roseobacteraceae</taxon>
        <taxon>Rhodalgimonas</taxon>
    </lineage>
</organism>
<keyword evidence="1" id="KW-0812">Transmembrane</keyword>
<dbReference type="RefSeq" id="WP_317625057.1">
    <property type="nucleotide sequence ID" value="NZ_JANFFA010000001.1"/>
</dbReference>
<feature type="domain" description="EamA" evidence="2">
    <location>
        <begin position="169"/>
        <end position="294"/>
    </location>
</feature>
<feature type="transmembrane region" description="Helical" evidence="1">
    <location>
        <begin position="85"/>
        <end position="106"/>
    </location>
</feature>
<gene>
    <name evidence="3" type="ORF">NOI20_05055</name>
</gene>
<reference evidence="3" key="2">
    <citation type="submission" date="2023-04" db="EMBL/GenBank/DDBJ databases">
        <title>'Rhodoalgimonas zhirmunskyi' gen. nov., isolated from a red alga.</title>
        <authorList>
            <person name="Nedashkovskaya O.I."/>
            <person name="Otstavnykh N.Y."/>
            <person name="Bystritskaya E.P."/>
            <person name="Balabanova L.A."/>
            <person name="Isaeva M.P."/>
        </authorList>
    </citation>
    <scope>NUCLEOTIDE SEQUENCE</scope>
    <source>
        <strain evidence="3">10Alg 79</strain>
    </source>
</reference>
<dbReference type="PANTHER" id="PTHR22911:SF76">
    <property type="entry name" value="EAMA DOMAIN-CONTAINING PROTEIN"/>
    <property type="match status" value="1"/>
</dbReference>
<feature type="transmembrane region" description="Helical" evidence="1">
    <location>
        <begin position="27"/>
        <end position="47"/>
    </location>
</feature>
<dbReference type="InterPro" id="IPR037185">
    <property type="entry name" value="EmrE-like"/>
</dbReference>
<dbReference type="AlphaFoldDB" id="A0AAJ1U5F1"/>
<feature type="transmembrane region" description="Helical" evidence="1">
    <location>
        <begin position="254"/>
        <end position="273"/>
    </location>
</feature>
<feature type="transmembrane region" description="Helical" evidence="1">
    <location>
        <begin position="279"/>
        <end position="300"/>
    </location>
</feature>